<dbReference type="PANTHER" id="PTHR43628">
    <property type="entry name" value="ACTIVATOR OF C KINASE PROTEIN 1-RELATED"/>
    <property type="match status" value="1"/>
</dbReference>
<dbReference type="AlphaFoldDB" id="A0A9N9C4N8"/>
<dbReference type="InterPro" id="IPR011990">
    <property type="entry name" value="TPR-like_helical_dom_sf"/>
</dbReference>
<dbReference type="InterPro" id="IPR052945">
    <property type="entry name" value="Mitotic_Regulator"/>
</dbReference>
<keyword evidence="2" id="KW-1185">Reference proteome</keyword>
<dbReference type="InterPro" id="IPR006597">
    <property type="entry name" value="Sel1-like"/>
</dbReference>
<proteinExistence type="predicted"/>
<dbReference type="EMBL" id="CAJVPS010003451">
    <property type="protein sequence ID" value="CAG8589102.1"/>
    <property type="molecule type" value="Genomic_DNA"/>
</dbReference>
<sequence length="286" mass="32903">MITDDIFKRDLVKEVLEIYQKGNDDLKDDLEIEIEINRWFKTHNEPPSQIFEIILERSNDGTNYKTLLAFMYGFGMGTEIDEREMFRYYLIAAEQGDPVAANQTGWCFYDGVGTRKDPENAFRWFQRSANGGDAIGMNWLAHCYEKGVGVEADVNKAFNFYLTSAYGGEPKSQYDVGRCYRNGLGVSQDYSKAVYCPDAANELGYLYEQGIGTRPDRYKSLLCYRKSAVGSDHIRKFNYANSIHDGFGGSVDKHQAIYWYRRALAYGDTEYSKVQLNRIFLNNFHT</sequence>
<dbReference type="SUPFAM" id="SSF81901">
    <property type="entry name" value="HCP-like"/>
    <property type="match status" value="2"/>
</dbReference>
<comment type="caution">
    <text evidence="1">The sequence shown here is derived from an EMBL/GenBank/DDBJ whole genome shotgun (WGS) entry which is preliminary data.</text>
</comment>
<gene>
    <name evidence="1" type="ORF">ALEPTO_LOCUS7617</name>
</gene>
<dbReference type="PANTHER" id="PTHR43628:SF1">
    <property type="entry name" value="CHITIN SYNTHASE REGULATORY FACTOR 2-RELATED"/>
    <property type="match status" value="1"/>
</dbReference>
<organism evidence="1 2">
    <name type="scientific">Ambispora leptoticha</name>
    <dbReference type="NCBI Taxonomy" id="144679"/>
    <lineage>
        <taxon>Eukaryota</taxon>
        <taxon>Fungi</taxon>
        <taxon>Fungi incertae sedis</taxon>
        <taxon>Mucoromycota</taxon>
        <taxon>Glomeromycotina</taxon>
        <taxon>Glomeromycetes</taxon>
        <taxon>Archaeosporales</taxon>
        <taxon>Ambisporaceae</taxon>
        <taxon>Ambispora</taxon>
    </lineage>
</organism>
<dbReference type="Proteomes" id="UP000789508">
    <property type="component" value="Unassembled WGS sequence"/>
</dbReference>
<dbReference type="Pfam" id="PF08238">
    <property type="entry name" value="Sel1"/>
    <property type="match status" value="6"/>
</dbReference>
<evidence type="ECO:0000313" key="2">
    <source>
        <dbReference type="Proteomes" id="UP000789508"/>
    </source>
</evidence>
<name>A0A9N9C4N8_9GLOM</name>
<dbReference type="Gene3D" id="1.25.40.10">
    <property type="entry name" value="Tetratricopeptide repeat domain"/>
    <property type="match status" value="2"/>
</dbReference>
<dbReference type="OrthoDB" id="2384430at2759"/>
<evidence type="ECO:0000313" key="1">
    <source>
        <dbReference type="EMBL" id="CAG8589102.1"/>
    </source>
</evidence>
<dbReference type="SMART" id="SM00671">
    <property type="entry name" value="SEL1"/>
    <property type="match status" value="6"/>
</dbReference>
<reference evidence="1" key="1">
    <citation type="submission" date="2021-06" db="EMBL/GenBank/DDBJ databases">
        <authorList>
            <person name="Kallberg Y."/>
            <person name="Tangrot J."/>
            <person name="Rosling A."/>
        </authorList>
    </citation>
    <scope>NUCLEOTIDE SEQUENCE</scope>
    <source>
        <strain evidence="1">FL130A</strain>
    </source>
</reference>
<accession>A0A9N9C4N8</accession>
<protein>
    <submittedName>
        <fullName evidence="1">1871_t:CDS:1</fullName>
    </submittedName>
</protein>